<keyword evidence="3" id="KW-0812">Transmembrane</keyword>
<evidence type="ECO:0000313" key="5">
    <source>
        <dbReference type="Proteomes" id="UP001176059"/>
    </source>
</evidence>
<feature type="compositionally biased region" description="Basic and acidic residues" evidence="2">
    <location>
        <begin position="172"/>
        <end position="187"/>
    </location>
</feature>
<feature type="compositionally biased region" description="Low complexity" evidence="2">
    <location>
        <begin position="399"/>
        <end position="422"/>
    </location>
</feature>
<reference evidence="4" key="1">
    <citation type="submission" date="2022-08" db="EMBL/GenBank/DDBJ databases">
        <authorList>
            <consortium name="DOE Joint Genome Institute"/>
            <person name="Min B."/>
            <person name="Sierra-Patev S."/>
            <person name="Naranjo-Ortiz M."/>
            <person name="Looney B."/>
            <person name="Konkel Z."/>
            <person name="Slot J.C."/>
            <person name="Sakamoto Y."/>
            <person name="Steenwyk J.L."/>
            <person name="Rokas A."/>
            <person name="Carro J."/>
            <person name="Camarero S."/>
            <person name="Ferreira P."/>
            <person name="Molpeceres G."/>
            <person name="Ruiz-duenas F.J."/>
            <person name="Serrano A."/>
            <person name="Henrissat B."/>
            <person name="Drula E."/>
            <person name="Hughes K.W."/>
            <person name="Mata J.L."/>
            <person name="Ishikawa N.K."/>
            <person name="Vargas-Isla R."/>
            <person name="Ushijima S."/>
            <person name="Smith C.A."/>
            <person name="Ahrendt S."/>
            <person name="Andreopoulos W."/>
            <person name="He G."/>
            <person name="LaButti K."/>
            <person name="Lipzen A."/>
            <person name="Ng V."/>
            <person name="Riley R."/>
            <person name="Sandor L."/>
            <person name="Barry K."/>
            <person name="Martinez A.T."/>
            <person name="Xiao Y."/>
            <person name="Gibbons J.G."/>
            <person name="Terashima K."/>
            <person name="Hibbett D.S."/>
            <person name="Grigoriev I.V."/>
        </authorList>
    </citation>
    <scope>NUCLEOTIDE SEQUENCE</scope>
    <source>
        <strain evidence="4">ET3784</strain>
    </source>
</reference>
<feature type="compositionally biased region" description="Basic and acidic residues" evidence="2">
    <location>
        <begin position="481"/>
        <end position="513"/>
    </location>
</feature>
<keyword evidence="3" id="KW-1133">Transmembrane helix</keyword>
<name>A0AA38JAJ5_9AGAR</name>
<evidence type="ECO:0000256" key="3">
    <source>
        <dbReference type="SAM" id="Phobius"/>
    </source>
</evidence>
<proteinExistence type="predicted"/>
<feature type="region of interest" description="Disordered" evidence="2">
    <location>
        <begin position="332"/>
        <end position="366"/>
    </location>
</feature>
<evidence type="ECO:0000313" key="4">
    <source>
        <dbReference type="EMBL" id="KAJ3732491.1"/>
    </source>
</evidence>
<keyword evidence="1" id="KW-0175">Coiled coil</keyword>
<dbReference type="AlphaFoldDB" id="A0AA38JAJ5"/>
<protein>
    <submittedName>
        <fullName evidence="4">Uncharacterized protein</fullName>
    </submittedName>
</protein>
<gene>
    <name evidence="4" type="ORF">DFJ43DRAFT_997138</name>
</gene>
<feature type="compositionally biased region" description="Polar residues" evidence="2">
    <location>
        <begin position="424"/>
        <end position="438"/>
    </location>
</feature>
<keyword evidence="5" id="KW-1185">Reference proteome</keyword>
<accession>A0AA38JAJ5</accession>
<keyword evidence="3" id="KW-0472">Membrane</keyword>
<feature type="transmembrane region" description="Helical" evidence="3">
    <location>
        <begin position="824"/>
        <end position="854"/>
    </location>
</feature>
<organism evidence="4 5">
    <name type="scientific">Lentinula guzmanii</name>
    <dbReference type="NCBI Taxonomy" id="2804957"/>
    <lineage>
        <taxon>Eukaryota</taxon>
        <taxon>Fungi</taxon>
        <taxon>Dikarya</taxon>
        <taxon>Basidiomycota</taxon>
        <taxon>Agaricomycotina</taxon>
        <taxon>Agaricomycetes</taxon>
        <taxon>Agaricomycetidae</taxon>
        <taxon>Agaricales</taxon>
        <taxon>Marasmiineae</taxon>
        <taxon>Omphalotaceae</taxon>
        <taxon>Lentinula</taxon>
    </lineage>
</organism>
<feature type="compositionally biased region" description="Basic residues" evidence="2">
    <location>
        <begin position="65"/>
        <end position="74"/>
    </location>
</feature>
<evidence type="ECO:0000256" key="1">
    <source>
        <dbReference type="SAM" id="Coils"/>
    </source>
</evidence>
<reference evidence="4" key="2">
    <citation type="journal article" date="2023" name="Proc. Natl. Acad. Sci. U.S.A.">
        <title>A global phylogenomic analysis of the shiitake genus Lentinula.</title>
        <authorList>
            <person name="Sierra-Patev S."/>
            <person name="Min B."/>
            <person name="Naranjo-Ortiz M."/>
            <person name="Looney B."/>
            <person name="Konkel Z."/>
            <person name="Slot J.C."/>
            <person name="Sakamoto Y."/>
            <person name="Steenwyk J.L."/>
            <person name="Rokas A."/>
            <person name="Carro J."/>
            <person name="Camarero S."/>
            <person name="Ferreira P."/>
            <person name="Molpeceres G."/>
            <person name="Ruiz-Duenas F.J."/>
            <person name="Serrano A."/>
            <person name="Henrissat B."/>
            <person name="Drula E."/>
            <person name="Hughes K.W."/>
            <person name="Mata J.L."/>
            <person name="Ishikawa N.K."/>
            <person name="Vargas-Isla R."/>
            <person name="Ushijima S."/>
            <person name="Smith C.A."/>
            <person name="Donoghue J."/>
            <person name="Ahrendt S."/>
            <person name="Andreopoulos W."/>
            <person name="He G."/>
            <person name="LaButti K."/>
            <person name="Lipzen A."/>
            <person name="Ng V."/>
            <person name="Riley R."/>
            <person name="Sandor L."/>
            <person name="Barry K."/>
            <person name="Martinez A.T."/>
            <person name="Xiao Y."/>
            <person name="Gibbons J.G."/>
            <person name="Terashima K."/>
            <person name="Grigoriev I.V."/>
            <person name="Hibbett D."/>
        </authorList>
    </citation>
    <scope>NUCLEOTIDE SEQUENCE</scope>
    <source>
        <strain evidence="4">ET3784</strain>
    </source>
</reference>
<comment type="caution">
    <text evidence="4">The sequence shown here is derived from an EMBL/GenBank/DDBJ whole genome shotgun (WGS) entry which is preliminary data.</text>
</comment>
<sequence>MGTSSGSGFQAGRRVASESKESSSRDIQHDSSSADSGWGGIGAFSDEYDLYPKILQDVQRALKLKQRREARRKSGYPSGSPSDRPSSPLRSSILPESSNGISHLGHSLPTATSIPSTSVPTAPLTTDIDFSPSTGLSTSQRRRRLLHPIPLSSDGGKTLDWSGSGFGDEDEKGERTDSKGDKRWSLKREKEKERELALLLPNAEESKRQEEEYIVKLSRIKTLSSQSTSKKVAITADQLGRRYSLIYNSFGFNLLQVSKWYAGQDKLVRSSLENAEPFIWLKHLEKRKHHAEGGELVDVHKDDGNHTTATTSRPPWHLSALIMEEYVHAQNAKDRPQVNLPPPAQINPIRPMGSIPEHPLSPLDEQSQLPAHPFIIPSGYSTPSAPSAYSPPSIYSNSTYSPPSTYSAPSAPYSPNHNSPYPQFDSNSRYSPQQSQAQIEAGRISFEPILEPLSVLTSASTAQEHHSSRYLQPPSAARPSNESRRSLESTGTKEELAMEMKRRQEREERREAEEAREDMEYELKAQLVASCKDSNTHIRSVLNHIAQRMREYEVCQQSFRENHHQDLEDRSDLSNLTLPHELLEAFSHDPANVTSSTKRLKSYRAVDDIHHRLMKQRAVFREFLDQNQTSNGTRSDADDEDILQDPIDSLLRTLKELEDHRMRIVDKEKEVSEMLRETQIVHAEVKKVYNDTLVHTSVVYPELSQITGLEESYRDQYQHLWDLGMSFLTLLLDTITPFWRTYGKVIGDDVQDFLIIPLYRHEFTGESKRYPIRRVPKRSVRHWIGLMLLFVGSVGLVVVQGRAAVESGSGLGLRWARWGMVIPVWWMIILGQWCAVIGELAVVLMQVGMMLWWFGWVVRVLD</sequence>
<dbReference type="EMBL" id="JANVFO010000024">
    <property type="protein sequence ID" value="KAJ3732491.1"/>
    <property type="molecule type" value="Genomic_DNA"/>
</dbReference>
<dbReference type="Proteomes" id="UP001176059">
    <property type="component" value="Unassembled WGS sequence"/>
</dbReference>
<evidence type="ECO:0000256" key="2">
    <source>
        <dbReference type="SAM" id="MobiDB-lite"/>
    </source>
</evidence>
<feature type="region of interest" description="Disordered" evidence="2">
    <location>
        <begin position="1"/>
        <end position="39"/>
    </location>
</feature>
<feature type="region of interest" description="Disordered" evidence="2">
    <location>
        <begin position="458"/>
        <end position="517"/>
    </location>
</feature>
<feature type="compositionally biased region" description="Basic and acidic residues" evidence="2">
    <location>
        <begin position="15"/>
        <end position="29"/>
    </location>
</feature>
<dbReference type="CDD" id="cd22541">
    <property type="entry name" value="SP5_N"/>
    <property type="match status" value="1"/>
</dbReference>
<feature type="region of interest" description="Disordered" evidence="2">
    <location>
        <begin position="65"/>
        <end position="187"/>
    </location>
</feature>
<feature type="compositionally biased region" description="Polar residues" evidence="2">
    <location>
        <begin position="109"/>
        <end position="124"/>
    </location>
</feature>
<feature type="coiled-coil region" evidence="1">
    <location>
        <begin position="647"/>
        <end position="677"/>
    </location>
</feature>
<feature type="compositionally biased region" description="Low complexity" evidence="2">
    <location>
        <begin position="75"/>
        <end position="98"/>
    </location>
</feature>
<feature type="transmembrane region" description="Helical" evidence="3">
    <location>
        <begin position="783"/>
        <end position="803"/>
    </location>
</feature>
<feature type="region of interest" description="Disordered" evidence="2">
    <location>
        <begin position="399"/>
        <end position="439"/>
    </location>
</feature>